<sequence length="764" mass="86157">MKFEITYTKNPSHEGAVTAVTWIDSEEAITCGDDEQLLLWNTNNFENKQFMTLKGNFPTSIQLSNGTSPNSNKKSIKDGIIISTAGGKIIIIKNNKIEKTINAHDGACLSVKWSDDGSSFVSCGEEGTIKMWSKNGMLRSVLARCDNSIYTMAWSPDSSKILYCSGEYCCIKSLKIPIQPSKWKAHDGIITCCDWSSTSNLIITGGEDCKYRVWDGLGRIIYTSLSHDYPITSLSWNPDGNLFVVGSFNLLRLCDKLGWSHSLEKFMVGSVMSIDWSKDNTQIIVGTASGHIIYGQLIGQRLSWNNLEVCMIKKNGVEVKDILSETMIEKLETRERIVCLSLSFGYLVVVTTKQIYIYCSRSWNSPTIIDLKEEKGSTVIQSSRFFLLIEPSSLEIYGYEGRLQTTIKSPNQLNKKLLSEKVIALSDDVVGVRDCDNNKLIHLFDTTNGKTIGDGKIEHQQDIIEICIDVVGSTLQRKIAFIDVNNDVYINLVNSFGLTDQKYKLASNVKQIMFHDKSPMFLCLQESGKILIFTYPNIVFIDGELLSDSVITIDLKGIGSLPSLINFTGENICVLKSNGAFVSYSVPPSIQSLFNCINNSKWDQAIRVCRNVKEPYLWSILAGISVAERNVFIAEMAYSELEKADRVLFLSQIRKEKNTNLKNALFAMFAGRISEAETILLQSKFYFRAIFLNIQMYRWERALQLALQYNMHIDTVLGYRQRYLADIGVEETNEKILQQYSKVEVDWVHIQRSINNELAIESEG</sequence>
<keyword evidence="2 6" id="KW-0853">WD repeat</keyword>
<dbReference type="SMART" id="SM00320">
    <property type="entry name" value="WD40"/>
    <property type="match status" value="6"/>
</dbReference>
<proteinExistence type="predicted"/>
<evidence type="ECO:0000256" key="4">
    <source>
        <dbReference type="ARBA" id="ARBA00023069"/>
    </source>
</evidence>
<dbReference type="PROSITE" id="PS00678">
    <property type="entry name" value="WD_REPEATS_1"/>
    <property type="match status" value="1"/>
</dbReference>
<dbReference type="Pfam" id="PF23335">
    <property type="entry name" value="Beta-prop_IFT80_2nd"/>
    <property type="match status" value="1"/>
</dbReference>
<dbReference type="PROSITE" id="PS50294">
    <property type="entry name" value="WD_REPEATS_REGION"/>
    <property type="match status" value="2"/>
</dbReference>
<dbReference type="InterPro" id="IPR036322">
    <property type="entry name" value="WD40_repeat_dom_sf"/>
</dbReference>
<feature type="repeat" description="WD" evidence="6">
    <location>
        <begin position="183"/>
        <end position="215"/>
    </location>
</feature>
<dbReference type="STRING" id="174720.A0A0N5BEJ1"/>
<dbReference type="PANTHER" id="PTHR24098:SF0">
    <property type="entry name" value="OUTER SEGMENT 5"/>
    <property type="match status" value="1"/>
</dbReference>
<protein>
    <submittedName>
        <fullName evidence="10">WD_REPEATS_REGION domain-containing protein</fullName>
    </submittedName>
</protein>
<dbReference type="PROSITE" id="PS50082">
    <property type="entry name" value="WD_REPEATS_2"/>
    <property type="match status" value="2"/>
</dbReference>
<keyword evidence="9" id="KW-1185">Reference proteome</keyword>
<dbReference type="Gene3D" id="2.130.10.10">
    <property type="entry name" value="YVTN repeat-like/Quinoprotein amine dehydrogenase"/>
    <property type="match status" value="2"/>
</dbReference>
<dbReference type="SUPFAM" id="SSF50978">
    <property type="entry name" value="WD40 repeat-like"/>
    <property type="match status" value="2"/>
</dbReference>
<evidence type="ECO:0000256" key="5">
    <source>
        <dbReference type="ARBA" id="ARBA00023273"/>
    </source>
</evidence>
<evidence type="ECO:0000259" key="8">
    <source>
        <dbReference type="Pfam" id="PF23387"/>
    </source>
</evidence>
<dbReference type="Pfam" id="PF00400">
    <property type="entry name" value="WD40"/>
    <property type="match status" value="3"/>
</dbReference>
<evidence type="ECO:0000256" key="1">
    <source>
        <dbReference type="ARBA" id="ARBA00004138"/>
    </source>
</evidence>
<dbReference type="InterPro" id="IPR019775">
    <property type="entry name" value="WD40_repeat_CS"/>
</dbReference>
<dbReference type="GO" id="GO:0060271">
    <property type="term" value="P:cilium assembly"/>
    <property type="evidence" value="ECO:0007669"/>
    <property type="project" value="TreeGrafter"/>
</dbReference>
<keyword evidence="4" id="KW-0969">Cilium</keyword>
<name>A0A0N5BEJ1_STREA</name>
<evidence type="ECO:0000313" key="9">
    <source>
        <dbReference type="Proteomes" id="UP000046392"/>
    </source>
</evidence>
<dbReference type="Pfam" id="PF23387">
    <property type="entry name" value="TPR_IFT80_172"/>
    <property type="match status" value="1"/>
</dbReference>
<dbReference type="GO" id="GO:0005929">
    <property type="term" value="C:cilium"/>
    <property type="evidence" value="ECO:0007669"/>
    <property type="project" value="UniProtKB-SubCell"/>
</dbReference>
<dbReference type="InterPro" id="IPR001680">
    <property type="entry name" value="WD40_rpt"/>
</dbReference>
<dbReference type="PANTHER" id="PTHR24098">
    <property type="entry name" value="OUTER SEGMENT 5"/>
    <property type="match status" value="1"/>
</dbReference>
<organism evidence="9 10">
    <name type="scientific">Strongyloides papillosus</name>
    <name type="common">Intestinal threadworm</name>
    <dbReference type="NCBI Taxonomy" id="174720"/>
    <lineage>
        <taxon>Eukaryota</taxon>
        <taxon>Metazoa</taxon>
        <taxon>Ecdysozoa</taxon>
        <taxon>Nematoda</taxon>
        <taxon>Chromadorea</taxon>
        <taxon>Rhabditida</taxon>
        <taxon>Tylenchina</taxon>
        <taxon>Panagrolaimomorpha</taxon>
        <taxon>Strongyloidoidea</taxon>
        <taxon>Strongyloididae</taxon>
        <taxon>Strongyloides</taxon>
    </lineage>
</organism>
<evidence type="ECO:0000259" key="7">
    <source>
        <dbReference type="Pfam" id="PF23335"/>
    </source>
</evidence>
<dbReference type="WBParaSite" id="SPAL_0000441600.1">
    <property type="protein sequence ID" value="SPAL_0000441600.1"/>
    <property type="gene ID" value="SPAL_0000441600"/>
</dbReference>
<feature type="domain" description="IFT80/172/WDR35 TPR" evidence="8">
    <location>
        <begin position="617"/>
        <end position="762"/>
    </location>
</feature>
<comment type="subcellular location">
    <subcellularLocation>
        <location evidence="1">Cell projection</location>
        <location evidence="1">Cilium</location>
    </subcellularLocation>
</comment>
<dbReference type="Proteomes" id="UP000046392">
    <property type="component" value="Unplaced"/>
</dbReference>
<dbReference type="InterPro" id="IPR015943">
    <property type="entry name" value="WD40/YVTN_repeat-like_dom_sf"/>
</dbReference>
<dbReference type="InterPro" id="IPR056157">
    <property type="entry name" value="TPR_IFT80_172_dom"/>
</dbReference>
<keyword evidence="5" id="KW-0966">Cell projection</keyword>
<evidence type="ECO:0000256" key="6">
    <source>
        <dbReference type="PROSITE-ProRule" id="PRU00221"/>
    </source>
</evidence>
<evidence type="ECO:0000256" key="2">
    <source>
        <dbReference type="ARBA" id="ARBA00022574"/>
    </source>
</evidence>
<feature type="repeat" description="WD" evidence="6">
    <location>
        <begin position="101"/>
        <end position="133"/>
    </location>
</feature>
<accession>A0A0N5BEJ1</accession>
<dbReference type="Gene3D" id="1.25.40.470">
    <property type="match status" value="1"/>
</dbReference>
<keyword evidence="3" id="KW-0677">Repeat</keyword>
<dbReference type="InterPro" id="IPR056456">
    <property type="entry name" value="Beta-prop_IFT80_2nd"/>
</dbReference>
<evidence type="ECO:0000256" key="3">
    <source>
        <dbReference type="ARBA" id="ARBA00022737"/>
    </source>
</evidence>
<evidence type="ECO:0000313" key="10">
    <source>
        <dbReference type="WBParaSite" id="SPAL_0000441600.1"/>
    </source>
</evidence>
<dbReference type="AlphaFoldDB" id="A0A0N5BEJ1"/>
<reference evidence="10" key="1">
    <citation type="submission" date="2017-02" db="UniProtKB">
        <authorList>
            <consortium name="WormBaseParasite"/>
        </authorList>
    </citation>
    <scope>IDENTIFICATION</scope>
</reference>
<feature type="domain" description="IFT80 second beta-propeller" evidence="7">
    <location>
        <begin position="300"/>
        <end position="588"/>
    </location>
</feature>
<dbReference type="GO" id="GO:0030992">
    <property type="term" value="C:intraciliary transport particle B"/>
    <property type="evidence" value="ECO:0007669"/>
    <property type="project" value="TreeGrafter"/>
</dbReference>